<dbReference type="InterPro" id="IPR029063">
    <property type="entry name" value="SAM-dependent_MTases_sf"/>
</dbReference>
<reference evidence="2 3" key="1">
    <citation type="submission" date="2015-10" db="EMBL/GenBank/DDBJ databases">
        <title>Corynebacteirum lowii and Corynebacterium oculi species nova, derived from human clinical disease and and emended description of Corynebacterium mastiditis.</title>
        <authorList>
            <person name="Bernard K."/>
            <person name="Pacheco A.L."/>
            <person name="Mcdougall C."/>
            <person name="Burtx T."/>
            <person name="Weibe D."/>
            <person name="Tyler S."/>
            <person name="Olson A.B."/>
            <person name="Cnockaert M."/>
            <person name="Eguchi H."/>
            <person name="Kuwahara T."/>
            <person name="Nakayama-Imaohji H."/>
            <person name="Boudewijins M."/>
            <person name="Van Hoecke F."/>
            <person name="Bernier A.-M."/>
            <person name="Vandamme P."/>
        </authorList>
    </citation>
    <scope>NUCLEOTIDE SEQUENCE [LARGE SCALE GENOMIC DNA]</scope>
    <source>
        <strain evidence="2 3">NML 130210</strain>
    </source>
</reference>
<dbReference type="GO" id="GO:0032259">
    <property type="term" value="P:methylation"/>
    <property type="evidence" value="ECO:0007669"/>
    <property type="project" value="UniProtKB-KW"/>
</dbReference>
<organism evidence="2 3">
    <name type="scientific">Corynebacterium oculi</name>
    <dbReference type="NCBI Taxonomy" id="1544416"/>
    <lineage>
        <taxon>Bacteria</taxon>
        <taxon>Bacillati</taxon>
        <taxon>Actinomycetota</taxon>
        <taxon>Actinomycetes</taxon>
        <taxon>Mycobacteriales</taxon>
        <taxon>Corynebacteriaceae</taxon>
        <taxon>Corynebacterium</taxon>
    </lineage>
</organism>
<gene>
    <name evidence="2" type="ORF">Cocul_01920</name>
</gene>
<keyword evidence="3" id="KW-1185">Reference proteome</keyword>
<dbReference type="Gene3D" id="3.40.50.150">
    <property type="entry name" value="Vaccinia Virus protein VP39"/>
    <property type="match status" value="1"/>
</dbReference>
<evidence type="ECO:0000259" key="1">
    <source>
        <dbReference type="Pfam" id="PF08241"/>
    </source>
</evidence>
<dbReference type="Pfam" id="PF08241">
    <property type="entry name" value="Methyltransf_11"/>
    <property type="match status" value="1"/>
</dbReference>
<dbReference type="OrthoDB" id="9805171at2"/>
<dbReference type="RefSeq" id="WP_055122982.1">
    <property type="nucleotide sequence ID" value="NZ_LKST01000003.1"/>
</dbReference>
<keyword evidence="2" id="KW-0489">Methyltransferase</keyword>
<sequence>MSDVLPMPDRRVEDLPGHWLLARLGKRVLRPGGRELTEKLIAGARTGGADVVELAPGLGKTARLLLDTSPASYRGVDEDPESVALTGDVVGAAGVVTLAKAEDTGLLSHSTDVVLGEAMLTMQGAKGKDAIVSEAYRVLRGGGRYAIHELCLEPDNLDDSAKTEIRRALARSIKVNARPLTTQEWVDLLTGHGFTVISVQHAGMELLKPRRNLADEGIKGVVTIVKNLILHPAARRRVLAMRSVFNKYSDNLAAIAVVAVKEDAKEEML</sequence>
<dbReference type="InterPro" id="IPR013216">
    <property type="entry name" value="Methyltransf_11"/>
</dbReference>
<dbReference type="EMBL" id="LKST01000003">
    <property type="protein sequence ID" value="KQB83847.1"/>
    <property type="molecule type" value="Genomic_DNA"/>
</dbReference>
<protein>
    <submittedName>
        <fullName evidence="2">Arsenite S-adenosylmethyltransferase</fullName>
    </submittedName>
</protein>
<proteinExistence type="predicted"/>
<dbReference type="PATRIC" id="fig|1544416.3.peg.1920"/>
<dbReference type="SUPFAM" id="SSF53335">
    <property type="entry name" value="S-adenosyl-L-methionine-dependent methyltransferases"/>
    <property type="match status" value="1"/>
</dbReference>
<dbReference type="Proteomes" id="UP000050517">
    <property type="component" value="Unassembled WGS sequence"/>
</dbReference>
<keyword evidence="2" id="KW-0808">Transferase</keyword>
<dbReference type="GO" id="GO:0008757">
    <property type="term" value="F:S-adenosylmethionine-dependent methyltransferase activity"/>
    <property type="evidence" value="ECO:0007669"/>
    <property type="project" value="InterPro"/>
</dbReference>
<dbReference type="STRING" id="1544416.Cocul_01920"/>
<accession>A0A0Q0YCE4</accession>
<name>A0A0Q0YCE4_9CORY</name>
<evidence type="ECO:0000313" key="2">
    <source>
        <dbReference type="EMBL" id="KQB83847.1"/>
    </source>
</evidence>
<comment type="caution">
    <text evidence="2">The sequence shown here is derived from an EMBL/GenBank/DDBJ whole genome shotgun (WGS) entry which is preliminary data.</text>
</comment>
<evidence type="ECO:0000313" key="3">
    <source>
        <dbReference type="Proteomes" id="UP000050517"/>
    </source>
</evidence>
<dbReference type="AlphaFoldDB" id="A0A0Q0YCE4"/>
<feature type="domain" description="Methyltransferase type 11" evidence="1">
    <location>
        <begin position="53"/>
        <end position="147"/>
    </location>
</feature>